<proteinExistence type="predicted"/>
<evidence type="ECO:0000313" key="1">
    <source>
        <dbReference type="EMBL" id="SLN39297.1"/>
    </source>
</evidence>
<evidence type="ECO:0000313" key="2">
    <source>
        <dbReference type="Proteomes" id="UP000193077"/>
    </source>
</evidence>
<dbReference type="Proteomes" id="UP000193077">
    <property type="component" value="Unassembled WGS sequence"/>
</dbReference>
<keyword evidence="2" id="KW-1185">Reference proteome</keyword>
<sequence>MRTPSLRPMRPAIWVLASALVLMLTGIVYASTTLIEPFVGEYKGSAEIVNADGSSAPRDMSVEIGKTKDGFNVTWSSTTYKPDGRTKEKSYSVDFLSTDRAGVFSAAMKRNVFGHATQLDPMKGEPYVWGQIVGDTLTVYNLFIDATGGYELQQFDRTITEGGLTLEFSRLSNGKEARTVETFLEKQ</sequence>
<dbReference type="EMBL" id="FWFO01000001">
    <property type="protein sequence ID" value="SLN39297.1"/>
    <property type="molecule type" value="Genomic_DNA"/>
</dbReference>
<dbReference type="OrthoDB" id="6087881at2"/>
<accession>A0A1Y5SJS1</accession>
<dbReference type="AlphaFoldDB" id="A0A1Y5SJS1"/>
<dbReference type="RefSeq" id="WP_110647120.1">
    <property type="nucleotide sequence ID" value="NZ_FWFO01000001.1"/>
</dbReference>
<gene>
    <name evidence="1" type="ORF">TRL7639_02010</name>
</gene>
<organism evidence="1 2">
    <name type="scientific">Falsiruegeria litorea R37</name>
    <dbReference type="NCBI Taxonomy" id="1200284"/>
    <lineage>
        <taxon>Bacteria</taxon>
        <taxon>Pseudomonadati</taxon>
        <taxon>Pseudomonadota</taxon>
        <taxon>Alphaproteobacteria</taxon>
        <taxon>Rhodobacterales</taxon>
        <taxon>Roseobacteraceae</taxon>
        <taxon>Falsiruegeria</taxon>
    </lineage>
</organism>
<name>A0A1Y5SJS1_9RHOB</name>
<protein>
    <submittedName>
        <fullName evidence="1">Uncharacterized protein</fullName>
    </submittedName>
</protein>
<reference evidence="1 2" key="1">
    <citation type="submission" date="2017-03" db="EMBL/GenBank/DDBJ databases">
        <authorList>
            <person name="Afonso C.L."/>
            <person name="Miller P.J."/>
            <person name="Scott M.A."/>
            <person name="Spackman E."/>
            <person name="Goraichik I."/>
            <person name="Dimitrov K.M."/>
            <person name="Suarez D.L."/>
            <person name="Swayne D.E."/>
        </authorList>
    </citation>
    <scope>NUCLEOTIDE SEQUENCE [LARGE SCALE GENOMIC DNA]</scope>
    <source>
        <strain evidence="1 2">CECT 7639</strain>
    </source>
</reference>